<protein>
    <submittedName>
        <fullName evidence="1">MoaD/ThiS family protein</fullName>
    </submittedName>
</protein>
<dbReference type="Proteomes" id="UP000523447">
    <property type="component" value="Unassembled WGS sequence"/>
</dbReference>
<dbReference type="InterPro" id="IPR003749">
    <property type="entry name" value="ThiS/MoaD-like"/>
</dbReference>
<dbReference type="PANTHER" id="PTHR38031">
    <property type="entry name" value="SULFUR CARRIER PROTEIN SLR0821-RELATED"/>
    <property type="match status" value="1"/>
</dbReference>
<dbReference type="InterPro" id="IPR012675">
    <property type="entry name" value="Beta-grasp_dom_sf"/>
</dbReference>
<sequence>MTVTVTIPTVLRAHTDGAKRVEATGTTVAAVLADLESRYERLSGRLLTDGRLRRFVNVYVDDTDVRQDRGLDTEVRDGATVTILSAMAGGA</sequence>
<proteinExistence type="predicted"/>
<evidence type="ECO:0000313" key="1">
    <source>
        <dbReference type="EMBL" id="NKY89343.1"/>
    </source>
</evidence>
<comment type="caution">
    <text evidence="1">The sequence shown here is derived from an EMBL/GenBank/DDBJ whole genome shotgun (WGS) entry which is preliminary data.</text>
</comment>
<name>A0A7X6M2V7_9NOCA</name>
<reference evidence="1 2" key="1">
    <citation type="submission" date="2020-04" db="EMBL/GenBank/DDBJ databases">
        <title>MicrobeNet Type strains.</title>
        <authorList>
            <person name="Nicholson A.C."/>
        </authorList>
    </citation>
    <scope>NUCLEOTIDE SEQUENCE [LARGE SCALE GENOMIC DNA]</scope>
    <source>
        <strain evidence="1 2">DSM 44445</strain>
    </source>
</reference>
<dbReference type="PANTHER" id="PTHR38031:SF1">
    <property type="entry name" value="SULFUR CARRIER PROTEIN CYSO"/>
    <property type="match status" value="1"/>
</dbReference>
<accession>A0A7X6M2V7</accession>
<dbReference type="Pfam" id="PF02597">
    <property type="entry name" value="ThiS"/>
    <property type="match status" value="1"/>
</dbReference>
<dbReference type="RefSeq" id="WP_040723688.1">
    <property type="nucleotide sequence ID" value="NZ_CAWPHS010000039.1"/>
</dbReference>
<keyword evidence="2" id="KW-1185">Reference proteome</keyword>
<dbReference type="SUPFAM" id="SSF54285">
    <property type="entry name" value="MoaD/ThiS"/>
    <property type="match status" value="1"/>
</dbReference>
<dbReference type="InterPro" id="IPR016155">
    <property type="entry name" value="Mopterin_synth/thiamin_S_b"/>
</dbReference>
<dbReference type="EMBL" id="JAAXPE010000044">
    <property type="protein sequence ID" value="NKY89343.1"/>
    <property type="molecule type" value="Genomic_DNA"/>
</dbReference>
<organism evidence="1 2">
    <name type="scientific">Nocardia veterana</name>
    <dbReference type="NCBI Taxonomy" id="132249"/>
    <lineage>
        <taxon>Bacteria</taxon>
        <taxon>Bacillati</taxon>
        <taxon>Actinomycetota</taxon>
        <taxon>Actinomycetes</taxon>
        <taxon>Mycobacteriales</taxon>
        <taxon>Nocardiaceae</taxon>
        <taxon>Nocardia</taxon>
    </lineage>
</organism>
<dbReference type="Gene3D" id="3.10.20.30">
    <property type="match status" value="1"/>
</dbReference>
<gene>
    <name evidence="1" type="ORF">HGA07_27555</name>
</gene>
<evidence type="ECO:0000313" key="2">
    <source>
        <dbReference type="Proteomes" id="UP000523447"/>
    </source>
</evidence>
<dbReference type="InterPro" id="IPR052045">
    <property type="entry name" value="Sulfur_Carrier/Prot_Modifier"/>
</dbReference>
<dbReference type="AlphaFoldDB" id="A0A7X6M2V7"/>